<dbReference type="AlphaFoldDB" id="K0B1L7"/>
<keyword evidence="2" id="KW-0472">Membrane</keyword>
<dbReference type="GO" id="GO:0051301">
    <property type="term" value="P:cell division"/>
    <property type="evidence" value="ECO:0007669"/>
    <property type="project" value="InterPro"/>
</dbReference>
<proteinExistence type="predicted"/>
<evidence type="ECO:0000313" key="4">
    <source>
        <dbReference type="Proteomes" id="UP000006094"/>
    </source>
</evidence>
<keyword evidence="1" id="KW-0175">Coiled coil</keyword>
<dbReference type="InterPro" id="IPR039076">
    <property type="entry name" value="DivIC"/>
</dbReference>
<gene>
    <name evidence="3" type="ordered locus">Curi_c23740</name>
</gene>
<evidence type="ECO:0000256" key="2">
    <source>
        <dbReference type="SAM" id="Phobius"/>
    </source>
</evidence>
<accession>K0B1L7</accession>
<reference evidence="3 4" key="1">
    <citation type="journal article" date="2012" name="PLoS ONE">
        <title>The purine-utilizing bacterium Clostridium acidurici 9a: a genome-guided metabolic reconsideration.</title>
        <authorList>
            <person name="Hartwich K."/>
            <person name="Poehlein A."/>
            <person name="Daniel R."/>
        </authorList>
    </citation>
    <scope>NUCLEOTIDE SEQUENCE [LARGE SCALE GENOMIC DNA]</scope>
    <source>
        <strain evidence="4">ATCC 7906 / DSM 604 / BCRC 14475 / CIP 104303 / KCTC 5404 / NCIMB 10678 / 9a</strain>
    </source>
</reference>
<name>K0B1L7_GOTA9</name>
<keyword evidence="4" id="KW-1185">Reference proteome</keyword>
<dbReference type="PANTHER" id="PTHR40027:SF1">
    <property type="entry name" value="CELL DIVISION PROTEIN DIVIC"/>
    <property type="match status" value="1"/>
</dbReference>
<keyword evidence="2" id="KW-1133">Transmembrane helix</keyword>
<dbReference type="HOGENOM" id="CLU_134863_4_1_9"/>
<dbReference type="PATRIC" id="fig|1128398.3.peg.2449"/>
<dbReference type="Proteomes" id="UP000006094">
    <property type="component" value="Chromosome"/>
</dbReference>
<dbReference type="InterPro" id="IPR007060">
    <property type="entry name" value="FtsL/DivIC"/>
</dbReference>
<protein>
    <submittedName>
        <fullName evidence="3">Septum formation initiator family protein</fullName>
    </submittedName>
</protein>
<sequence length="105" mass="12590">MLNKTKDKKRKVTLFHIVLIVISLYVIFTFIKQEMSIKKLNLEKAQSEEKLKQLSSQKKELEDKVKKTDSVEYIEKIAREELKMVKPNEMIYIDRNKHKEESFTD</sequence>
<organism evidence="3 4">
    <name type="scientific">Gottschalkia acidurici (strain ATCC 7906 / DSM 604 / BCRC 14475 / CIP 104303 / KCTC 5404 / NCIMB 10678 / 9a)</name>
    <name type="common">Clostridium acidurici</name>
    <dbReference type="NCBI Taxonomy" id="1128398"/>
    <lineage>
        <taxon>Bacteria</taxon>
        <taxon>Bacillati</taxon>
        <taxon>Bacillota</taxon>
        <taxon>Tissierellia</taxon>
        <taxon>Tissierellales</taxon>
        <taxon>Gottschalkiaceae</taxon>
        <taxon>Gottschalkia</taxon>
    </lineage>
</organism>
<evidence type="ECO:0000313" key="3">
    <source>
        <dbReference type="EMBL" id="AFS79369.1"/>
    </source>
</evidence>
<evidence type="ECO:0000256" key="1">
    <source>
        <dbReference type="SAM" id="Coils"/>
    </source>
</evidence>
<feature type="coiled-coil region" evidence="1">
    <location>
        <begin position="37"/>
        <end position="71"/>
    </location>
</feature>
<dbReference type="Pfam" id="PF04977">
    <property type="entry name" value="DivIC"/>
    <property type="match status" value="1"/>
</dbReference>
<keyword evidence="2" id="KW-0812">Transmembrane</keyword>
<dbReference type="OrthoDB" id="14319at2"/>
<dbReference type="EMBL" id="CP003326">
    <property type="protein sequence ID" value="AFS79369.1"/>
    <property type="molecule type" value="Genomic_DNA"/>
</dbReference>
<dbReference type="KEGG" id="cad:Curi_c23740"/>
<feature type="transmembrane region" description="Helical" evidence="2">
    <location>
        <begin position="12"/>
        <end position="31"/>
    </location>
</feature>
<dbReference type="eggNOG" id="COG2919">
    <property type="taxonomic scope" value="Bacteria"/>
</dbReference>
<dbReference type="STRING" id="1128398.Curi_c23740"/>
<dbReference type="PANTHER" id="PTHR40027">
    <property type="entry name" value="CELL DIVISION PROTEIN DIVIC"/>
    <property type="match status" value="1"/>
</dbReference>